<dbReference type="eggNOG" id="COG1373">
    <property type="taxonomic scope" value="Bacteria"/>
</dbReference>
<reference evidence="1 2" key="1">
    <citation type="journal article" date="2007" name="Genome Res.">
        <title>Genome characteristics of facultatively symbiotic Frankia sp. strains reflect host range and host plant biogeography.</title>
        <authorList>
            <person name="Normand P."/>
            <person name="Lapierre P."/>
            <person name="Tisa L.S."/>
            <person name="Gogarten J.P."/>
            <person name="Alloisio N."/>
            <person name="Bagnarol E."/>
            <person name="Bassi C.A."/>
            <person name="Berry A.M."/>
            <person name="Bickhart D.M."/>
            <person name="Choisne N."/>
            <person name="Couloux A."/>
            <person name="Cournoyer B."/>
            <person name="Cruveiller S."/>
            <person name="Daubin V."/>
            <person name="Demange N."/>
            <person name="Francino M.P."/>
            <person name="Goltsman E."/>
            <person name="Huang Y."/>
            <person name="Kopp O.R."/>
            <person name="Labarre L."/>
            <person name="Lapidus A."/>
            <person name="Lavire C."/>
            <person name="Marechal J."/>
            <person name="Martinez M."/>
            <person name="Mastronunzio J.E."/>
            <person name="Mullin B.C."/>
            <person name="Niemann J."/>
            <person name="Pujic P."/>
            <person name="Rawnsley T."/>
            <person name="Rouy Z."/>
            <person name="Schenowitz C."/>
            <person name="Sellstedt A."/>
            <person name="Tavares F."/>
            <person name="Tomkins J.P."/>
            <person name="Vallenet D."/>
            <person name="Valverde C."/>
            <person name="Wall L.G."/>
            <person name="Wang Y."/>
            <person name="Medigue C."/>
            <person name="Benson D.R."/>
        </authorList>
    </citation>
    <scope>NUCLEOTIDE SEQUENCE [LARGE SCALE GENOMIC DNA]</scope>
    <source>
        <strain evidence="2">DSM 45986 / CECT 9034 / ACN14a</strain>
    </source>
</reference>
<dbReference type="HOGENOM" id="CLU_2990119_0_0_11"/>
<evidence type="ECO:0000313" key="1">
    <source>
        <dbReference type="EMBL" id="CAJ61981.1"/>
    </source>
</evidence>
<sequence>MSTHSAYDVPGHPWTLRRRTDGAGDAFVAGVACYLGARTYTFEDRLHVMPVDTIWPP</sequence>
<dbReference type="EMBL" id="CT573213">
    <property type="protein sequence ID" value="CAJ61981.1"/>
    <property type="molecule type" value="Genomic_DNA"/>
</dbReference>
<accession>Q0RKH7</accession>
<name>Q0RKH7_FRAAA</name>
<dbReference type="AlphaFoldDB" id="Q0RKH7"/>
<dbReference type="STRING" id="326424.FRAAL3337"/>
<proteinExistence type="predicted"/>
<organism evidence="1 2">
    <name type="scientific">Frankia alni (strain DSM 45986 / CECT 9034 / ACN14a)</name>
    <dbReference type="NCBI Taxonomy" id="326424"/>
    <lineage>
        <taxon>Bacteria</taxon>
        <taxon>Bacillati</taxon>
        <taxon>Actinomycetota</taxon>
        <taxon>Actinomycetes</taxon>
        <taxon>Frankiales</taxon>
        <taxon>Frankiaceae</taxon>
        <taxon>Frankia</taxon>
    </lineage>
</organism>
<protein>
    <submittedName>
        <fullName evidence="1">Uncharacterized protein</fullName>
    </submittedName>
</protein>
<dbReference type="KEGG" id="fal:FRAAL3337"/>
<keyword evidence="2" id="KW-1185">Reference proteome</keyword>
<gene>
    <name evidence="1" type="ordered locus">FRAAL3337</name>
</gene>
<evidence type="ECO:0000313" key="2">
    <source>
        <dbReference type="Proteomes" id="UP000000657"/>
    </source>
</evidence>
<dbReference type="Proteomes" id="UP000000657">
    <property type="component" value="Chromosome"/>
</dbReference>